<dbReference type="PANTHER" id="PTHR37471">
    <property type="entry name" value="UNNAMED PRODUCT"/>
    <property type="match status" value="1"/>
</dbReference>
<evidence type="ECO:0000313" key="4">
    <source>
        <dbReference type="Proteomes" id="UP000013827"/>
    </source>
</evidence>
<dbReference type="RefSeq" id="XP_005777300.1">
    <property type="nucleotide sequence ID" value="XM_005777243.1"/>
</dbReference>
<evidence type="ECO:0000256" key="1">
    <source>
        <dbReference type="SAM" id="MobiDB-lite"/>
    </source>
</evidence>
<dbReference type="Proteomes" id="UP000013827">
    <property type="component" value="Unassembled WGS sequence"/>
</dbReference>
<dbReference type="AlphaFoldDB" id="A0A0D3JMY6"/>
<dbReference type="KEGG" id="ehx:EMIHUDRAFT_238151"/>
<dbReference type="HOGENOM" id="CLU_627682_0_0_1"/>
<keyword evidence="2" id="KW-0732">Signal</keyword>
<keyword evidence="4" id="KW-1185">Reference proteome</keyword>
<reference evidence="3" key="2">
    <citation type="submission" date="2024-10" db="UniProtKB">
        <authorList>
            <consortium name="EnsemblProtists"/>
        </authorList>
    </citation>
    <scope>IDENTIFICATION</scope>
</reference>
<dbReference type="EnsemblProtists" id="EOD24871">
    <property type="protein sequence ID" value="EOD24871"/>
    <property type="gene ID" value="EMIHUDRAFT_238151"/>
</dbReference>
<evidence type="ECO:0000256" key="2">
    <source>
        <dbReference type="SAM" id="SignalP"/>
    </source>
</evidence>
<feature type="chain" id="PRO_5044185262" description="AB hydrolase-1 domain-containing protein" evidence="2">
    <location>
        <begin position="22"/>
        <end position="445"/>
    </location>
</feature>
<dbReference type="SUPFAM" id="SSF53474">
    <property type="entry name" value="alpha/beta-Hydrolases"/>
    <property type="match status" value="1"/>
</dbReference>
<dbReference type="PaxDb" id="2903-EOD24871"/>
<dbReference type="PANTHER" id="PTHR37471:SF1">
    <property type="entry name" value="AB HYDROLASE-1 DOMAIN-CONTAINING PROTEIN"/>
    <property type="match status" value="1"/>
</dbReference>
<protein>
    <recommendedName>
        <fullName evidence="5">AB hydrolase-1 domain-containing protein</fullName>
    </recommendedName>
</protein>
<name>A0A0D3JMY6_EMIH1</name>
<dbReference type="InterPro" id="IPR029058">
    <property type="entry name" value="AB_hydrolase_fold"/>
</dbReference>
<evidence type="ECO:0008006" key="5">
    <source>
        <dbReference type="Google" id="ProtNLM"/>
    </source>
</evidence>
<dbReference type="STRING" id="2903.R1EPG3"/>
<proteinExistence type="predicted"/>
<feature type="region of interest" description="Disordered" evidence="1">
    <location>
        <begin position="411"/>
        <end position="445"/>
    </location>
</feature>
<accession>A0A0D3JMY6</accession>
<dbReference type="GeneID" id="17270414"/>
<organism evidence="3 4">
    <name type="scientific">Emiliania huxleyi (strain CCMP1516)</name>
    <dbReference type="NCBI Taxonomy" id="280463"/>
    <lineage>
        <taxon>Eukaryota</taxon>
        <taxon>Haptista</taxon>
        <taxon>Haptophyta</taxon>
        <taxon>Prymnesiophyceae</taxon>
        <taxon>Isochrysidales</taxon>
        <taxon>Noelaerhabdaceae</taxon>
        <taxon>Emiliania</taxon>
    </lineage>
</organism>
<evidence type="ECO:0000313" key="3">
    <source>
        <dbReference type="EnsemblProtists" id="EOD24871"/>
    </source>
</evidence>
<feature type="signal peptide" evidence="2">
    <location>
        <begin position="1"/>
        <end position="21"/>
    </location>
</feature>
<sequence length="445" mass="48859">MKRTQRAGFALALFYLHTASWREWRSSAPHNTHERADTAAVLAFYDRILAEEDADGLKLFLHGWFLEQPASPWQEPRYGNIREFVAWTLYGDAGERKPKQTSTVDRVMNQIEVVLGPLPAGRAERLVAMTYTREPLGRCHRPLAVYLCCFAAHGAIRKMLQLLGFSSRSLASRWEGPVLLPLLPHGALDRLPTSRCVARAMRMPELVGAVEVMVRRHALNGRAPSAAFMSHSLGTGYHAAIATRAPGLVAASLFADPICFLLHERDVAPLRPATWFHWLQRVAVASDPTVQNCLRREFWWSQHWLHPASLPSPTAVHLSAADTVCNPRRVQEHLLRHGGAQAGLDSPLEVELSRGMFTVHGWLCVAPAAQRRAIADLGRLLARGLAQRAAGRKGAGEGDRTADGSHLALAVRHRGARASGQAVRLEPLGDTDSVSSSGESDGCGE</sequence>
<reference evidence="4" key="1">
    <citation type="journal article" date="2013" name="Nature">
        <title>Pan genome of the phytoplankton Emiliania underpins its global distribution.</title>
        <authorList>
            <person name="Read B.A."/>
            <person name="Kegel J."/>
            <person name="Klute M.J."/>
            <person name="Kuo A."/>
            <person name="Lefebvre S.C."/>
            <person name="Maumus F."/>
            <person name="Mayer C."/>
            <person name="Miller J."/>
            <person name="Monier A."/>
            <person name="Salamov A."/>
            <person name="Young J."/>
            <person name="Aguilar M."/>
            <person name="Claverie J.M."/>
            <person name="Frickenhaus S."/>
            <person name="Gonzalez K."/>
            <person name="Herman E.K."/>
            <person name="Lin Y.C."/>
            <person name="Napier J."/>
            <person name="Ogata H."/>
            <person name="Sarno A.F."/>
            <person name="Shmutz J."/>
            <person name="Schroeder D."/>
            <person name="de Vargas C."/>
            <person name="Verret F."/>
            <person name="von Dassow P."/>
            <person name="Valentin K."/>
            <person name="Van de Peer Y."/>
            <person name="Wheeler G."/>
            <person name="Dacks J.B."/>
            <person name="Delwiche C.F."/>
            <person name="Dyhrman S.T."/>
            <person name="Glockner G."/>
            <person name="John U."/>
            <person name="Richards T."/>
            <person name="Worden A.Z."/>
            <person name="Zhang X."/>
            <person name="Grigoriev I.V."/>
            <person name="Allen A.E."/>
            <person name="Bidle K."/>
            <person name="Borodovsky M."/>
            <person name="Bowler C."/>
            <person name="Brownlee C."/>
            <person name="Cock J.M."/>
            <person name="Elias M."/>
            <person name="Gladyshev V.N."/>
            <person name="Groth M."/>
            <person name="Guda C."/>
            <person name="Hadaegh A."/>
            <person name="Iglesias-Rodriguez M.D."/>
            <person name="Jenkins J."/>
            <person name="Jones B.M."/>
            <person name="Lawson T."/>
            <person name="Leese F."/>
            <person name="Lindquist E."/>
            <person name="Lobanov A."/>
            <person name="Lomsadze A."/>
            <person name="Malik S.B."/>
            <person name="Marsh M.E."/>
            <person name="Mackinder L."/>
            <person name="Mock T."/>
            <person name="Mueller-Roeber B."/>
            <person name="Pagarete A."/>
            <person name="Parker M."/>
            <person name="Probert I."/>
            <person name="Quesneville H."/>
            <person name="Raines C."/>
            <person name="Rensing S.A."/>
            <person name="Riano-Pachon D.M."/>
            <person name="Richier S."/>
            <person name="Rokitta S."/>
            <person name="Shiraiwa Y."/>
            <person name="Soanes D.M."/>
            <person name="van der Giezen M."/>
            <person name="Wahlund T.M."/>
            <person name="Williams B."/>
            <person name="Wilson W."/>
            <person name="Wolfe G."/>
            <person name="Wurch L.L."/>
        </authorList>
    </citation>
    <scope>NUCLEOTIDE SEQUENCE</scope>
</reference>